<dbReference type="Gene3D" id="2.40.50.140">
    <property type="entry name" value="Nucleic acid-binding proteins"/>
    <property type="match status" value="1"/>
</dbReference>
<dbReference type="GO" id="GO:0017101">
    <property type="term" value="C:aminoacyl-tRNA synthetase multienzyme complex"/>
    <property type="evidence" value="ECO:0000318"/>
    <property type="project" value="GO_Central"/>
</dbReference>
<organism evidence="8">
    <name type="scientific">Triticum aestivum</name>
    <name type="common">Wheat</name>
    <dbReference type="NCBI Taxonomy" id="4565"/>
    <lineage>
        <taxon>Eukaryota</taxon>
        <taxon>Viridiplantae</taxon>
        <taxon>Streptophyta</taxon>
        <taxon>Embryophyta</taxon>
        <taxon>Tracheophyta</taxon>
        <taxon>Spermatophyta</taxon>
        <taxon>Magnoliopsida</taxon>
        <taxon>Liliopsida</taxon>
        <taxon>Poales</taxon>
        <taxon>Poaceae</taxon>
        <taxon>BOP clade</taxon>
        <taxon>Pooideae</taxon>
        <taxon>Triticodae</taxon>
        <taxon>Triticeae</taxon>
        <taxon>Triticinae</taxon>
        <taxon>Triticum</taxon>
    </lineage>
</organism>
<dbReference type="SMR" id="A0A3B6SEL4"/>
<sequence length="314" mass="34349">MSSEPLPASTEALEADLSAATISKKQLNKEARKAAKAAKAENAGKAEKSQAEEEDDPFAVNYGDVPLEEIQSKVISGRSWTDIGDLDEAAVGRSVLIRGYAEKFRPVCKKIAFVVLRQSMTTVQCVLVASADTGVSTQMVRFATSLSKESIVDVEGVVSLPKDPLKATTQQVEIQVRKVYCISRAIPTLPINLEDAARSEAEFDLAERTGEKLARVHQESRLNYRVIDLRTPTSQSVFRIKFEVENAFRQYLSSKGFIGIHTPRLISGSSEGGAAVFKLQYYGQDACLAQSPQLYKQMSLCGGFGRVFEVGPIF</sequence>
<dbReference type="CDD" id="cd04320">
    <property type="entry name" value="AspRS_cyto_N"/>
    <property type="match status" value="1"/>
</dbReference>
<keyword evidence="4" id="KW-0067">ATP-binding</keyword>
<dbReference type="Gramene" id="TraesCS7B02G222700.1">
    <property type="protein sequence ID" value="TraesCS7B02G222700.1"/>
    <property type="gene ID" value="TraesCS7B02G222700"/>
</dbReference>
<dbReference type="GO" id="GO:0006422">
    <property type="term" value="P:aspartyl-tRNA aminoacylation"/>
    <property type="evidence" value="ECO:0000318"/>
    <property type="project" value="GO_Central"/>
</dbReference>
<dbReference type="GO" id="GO:0004815">
    <property type="term" value="F:aspartate-tRNA ligase activity"/>
    <property type="evidence" value="ECO:0000318"/>
    <property type="project" value="GO_Central"/>
</dbReference>
<evidence type="ECO:0000313" key="9">
    <source>
        <dbReference type="Proteomes" id="UP000019116"/>
    </source>
</evidence>
<evidence type="ECO:0000313" key="8">
    <source>
        <dbReference type="EnsemblPlants" id="TraesCS7B02G222700.1"/>
    </source>
</evidence>
<dbReference type="STRING" id="4565.A0A3B6SEL4"/>
<dbReference type="OMA" id="NDFMEIH"/>
<evidence type="ECO:0000256" key="2">
    <source>
        <dbReference type="ARBA" id="ARBA00022598"/>
    </source>
</evidence>
<dbReference type="Gramene" id="TraesCAD_scaffold_036857_01G000100.1">
    <property type="protein sequence ID" value="TraesCAD_scaffold_036857_01G000100.1"/>
    <property type="gene ID" value="TraesCAD_scaffold_036857_01G000100"/>
</dbReference>
<reference evidence="8" key="1">
    <citation type="submission" date="2018-08" db="EMBL/GenBank/DDBJ databases">
        <authorList>
            <person name="Rossello M."/>
        </authorList>
    </citation>
    <scope>NUCLEOTIDE SEQUENCE [LARGE SCALE GENOMIC DNA]</scope>
    <source>
        <strain evidence="8">cv. Chinese Spring</strain>
    </source>
</reference>
<dbReference type="Proteomes" id="UP000019116">
    <property type="component" value="Chromosome 7B"/>
</dbReference>
<keyword evidence="5" id="KW-0030">Aminoacyl-tRNA synthetase</keyword>
<dbReference type="PANTHER" id="PTHR43450">
    <property type="entry name" value="ASPARTYL-TRNA SYNTHETASE"/>
    <property type="match status" value="1"/>
</dbReference>
<dbReference type="GO" id="GO:0003723">
    <property type="term" value="F:RNA binding"/>
    <property type="evidence" value="ECO:0000318"/>
    <property type="project" value="GO_Central"/>
</dbReference>
<evidence type="ECO:0000256" key="6">
    <source>
        <dbReference type="SAM" id="MobiDB-lite"/>
    </source>
</evidence>
<dbReference type="Pfam" id="PF00152">
    <property type="entry name" value="tRNA-synt_2"/>
    <property type="match status" value="1"/>
</dbReference>
<feature type="domain" description="Aminoacyl-tRNA synthetase class II (D/K/N)" evidence="7">
    <location>
        <begin position="218"/>
        <end position="314"/>
    </location>
</feature>
<dbReference type="Gramene" id="TraesCLE_scaffold_097498_01G000100.1">
    <property type="protein sequence ID" value="TraesCLE_scaffold_097498_01G000100.1"/>
    <property type="gene ID" value="TraesCLE_scaffold_097498_01G000100"/>
</dbReference>
<dbReference type="Gramene" id="TraesWEE_scaffold_009011_01G000100.1">
    <property type="protein sequence ID" value="TraesWEE_scaffold_009011_01G000100.1"/>
    <property type="gene ID" value="TraesWEE_scaffold_009011_01G000100"/>
</dbReference>
<name>A0A3B6SEL4_WHEAT</name>
<dbReference type="InterPro" id="IPR045864">
    <property type="entry name" value="aa-tRNA-synth_II/BPL/LPL"/>
</dbReference>
<keyword evidence="3" id="KW-0547">Nucleotide-binding</keyword>
<evidence type="ECO:0000256" key="4">
    <source>
        <dbReference type="ARBA" id="ARBA00022840"/>
    </source>
</evidence>
<dbReference type="SUPFAM" id="SSF50249">
    <property type="entry name" value="Nucleic acid-binding proteins"/>
    <property type="match status" value="1"/>
</dbReference>
<reference evidence="8" key="2">
    <citation type="submission" date="2018-10" db="UniProtKB">
        <authorList>
            <consortium name="EnsemblPlants"/>
        </authorList>
    </citation>
    <scope>IDENTIFICATION</scope>
</reference>
<dbReference type="InterPro" id="IPR012340">
    <property type="entry name" value="NA-bd_OB-fold"/>
</dbReference>
<dbReference type="Gene3D" id="3.30.930.10">
    <property type="entry name" value="Bira Bifunctional Protein, Domain 2"/>
    <property type="match status" value="1"/>
</dbReference>
<dbReference type="FunFam" id="2.40.50.140:FF:000132">
    <property type="entry name" value="Aspartyl-tRNA synthetase, cytoplasmic"/>
    <property type="match status" value="1"/>
</dbReference>
<evidence type="ECO:0000256" key="5">
    <source>
        <dbReference type="ARBA" id="ARBA00023146"/>
    </source>
</evidence>
<dbReference type="PaxDb" id="4565-Traes_7BL_F0F15F988.1"/>
<protein>
    <recommendedName>
        <fullName evidence="7">Aminoacyl-tRNA synthetase class II (D/K/N) domain-containing protein</fullName>
    </recommendedName>
</protein>
<evidence type="ECO:0000256" key="3">
    <source>
        <dbReference type="ARBA" id="ARBA00022741"/>
    </source>
</evidence>
<accession>A0A3B6SEL4</accession>
<keyword evidence="9" id="KW-1185">Reference proteome</keyword>
<dbReference type="Gramene" id="TraesKAR7B01G0274850.1">
    <property type="protein sequence ID" value="cds.TraesKAR7B01G0274850.1"/>
    <property type="gene ID" value="TraesKAR7B01G0274850"/>
</dbReference>
<dbReference type="AlphaFoldDB" id="A0A3B6SEL4"/>
<proteinExistence type="predicted"/>
<dbReference type="GO" id="GO:0005829">
    <property type="term" value="C:cytosol"/>
    <property type="evidence" value="ECO:0000318"/>
    <property type="project" value="GO_Central"/>
</dbReference>
<feature type="region of interest" description="Disordered" evidence="6">
    <location>
        <begin position="31"/>
        <end position="57"/>
    </location>
</feature>
<feature type="compositionally biased region" description="Basic and acidic residues" evidence="6">
    <location>
        <begin position="31"/>
        <end position="51"/>
    </location>
</feature>
<keyword evidence="2" id="KW-0436">Ligase</keyword>
<dbReference type="SUPFAM" id="SSF55681">
    <property type="entry name" value="Class II aaRS and biotin synthetases"/>
    <property type="match status" value="1"/>
</dbReference>
<dbReference type="InterPro" id="IPR004523">
    <property type="entry name" value="Asp-tRNA_synthase_2"/>
</dbReference>
<keyword evidence="1" id="KW-0963">Cytoplasm</keyword>
<dbReference type="EnsemblPlants" id="TraesCS7B02G222700.1">
    <property type="protein sequence ID" value="TraesCS7B02G222700.1"/>
    <property type="gene ID" value="TraesCS7B02G222700"/>
</dbReference>
<dbReference type="Gramene" id="TraesRN7B0100634700.1">
    <property type="protein sequence ID" value="TraesRN7B0100634700.1"/>
    <property type="gene ID" value="TraesRN7B0100634700"/>
</dbReference>
<dbReference type="GO" id="GO:0005524">
    <property type="term" value="F:ATP binding"/>
    <property type="evidence" value="ECO:0007669"/>
    <property type="project" value="InterPro"/>
</dbReference>
<dbReference type="Gramene" id="TraesROB_scaffold_049158_01G000100.1">
    <property type="protein sequence ID" value="TraesROB_scaffold_049158_01G000100.1"/>
    <property type="gene ID" value="TraesROB_scaffold_049158_01G000100"/>
</dbReference>
<dbReference type="InterPro" id="IPR004364">
    <property type="entry name" value="Aa-tRNA-synt_II"/>
</dbReference>
<evidence type="ECO:0000256" key="1">
    <source>
        <dbReference type="ARBA" id="ARBA00022490"/>
    </source>
</evidence>
<dbReference type="PANTHER" id="PTHR43450:SF1">
    <property type="entry name" value="ASPARTATE--TRNA LIGASE, CYTOPLASMIC"/>
    <property type="match status" value="1"/>
</dbReference>
<evidence type="ECO:0000259" key="7">
    <source>
        <dbReference type="Pfam" id="PF00152"/>
    </source>
</evidence>
<dbReference type="Gramene" id="TraesCS7B03G0632700.1">
    <property type="protein sequence ID" value="TraesCS7B03G0632700.1.CDS"/>
    <property type="gene ID" value="TraesCS7B03G0632700"/>
</dbReference>